<dbReference type="Pfam" id="PF00271">
    <property type="entry name" value="Helicase_C"/>
    <property type="match status" value="1"/>
</dbReference>
<dbReference type="EC" id="3.6.4.13" evidence="12"/>
<dbReference type="GO" id="GO:0005829">
    <property type="term" value="C:cytosol"/>
    <property type="evidence" value="ECO:0007669"/>
    <property type="project" value="TreeGrafter"/>
</dbReference>
<keyword evidence="1 7" id="KW-0547">Nucleotide-binding</keyword>
<keyword evidence="4 7" id="KW-0067">ATP-binding</keyword>
<evidence type="ECO:0000256" key="2">
    <source>
        <dbReference type="ARBA" id="ARBA00022801"/>
    </source>
</evidence>
<evidence type="ECO:0000259" key="11">
    <source>
        <dbReference type="PROSITE" id="PS51195"/>
    </source>
</evidence>
<sequence>MSFESLSLAPEILRAVLAEGYTIPTPIQAQAIPHLLAGRDLLGCAQTGTGKTAAFALPILHRLSTTKPKQQPEPARGEVTPSREGRFHDDRPQHGHMLNAFSRTRHAPKHRRPTRALILSPTRELASQIADSLDTYGRNTRLRFVTVYGGVSQGPQVRMLQQGVDIIIATPGRLVDLIQQGWIDISTIEMFVLDEADRMLDMGFLPDLKRISDCLPSERQTLLFSATMPDPIQRLADQILRNPAHVKIAPEKATTELIEQQVYHVAKGQKADLLTGLLQRPDFSRVIVFTQTKHGADRVCKQLDRANIRSEAIHGNKSQNARQRALNAFKSNQIQVLVATDVAARGIDVDNITHVIQFDLPNEPETYVHRIGRTGRAGAAGLAISFCDQEQRTELRDIERLINRRLDVQKDHPDGVEVLQAAQVKSAPANPPGKFRFGGAVRNRKPFGKSSRGPASNGGDRSAPPREGRPSSFGGDRPQKDRPQGDRPSADQSRSRSERPFGAERPQRSSESRSGESRPSNGPRPQGDRPAKSFGGASKFKFKSKRRPATAGRG</sequence>
<dbReference type="KEGG" id="aagg:ETAA8_58670"/>
<evidence type="ECO:0000256" key="3">
    <source>
        <dbReference type="ARBA" id="ARBA00022806"/>
    </source>
</evidence>
<dbReference type="PROSITE" id="PS51192">
    <property type="entry name" value="HELICASE_ATP_BIND_1"/>
    <property type="match status" value="1"/>
</dbReference>
<dbReference type="PROSITE" id="PS51194">
    <property type="entry name" value="HELICASE_CTER"/>
    <property type="match status" value="1"/>
</dbReference>
<dbReference type="Pfam" id="PF00270">
    <property type="entry name" value="DEAD"/>
    <property type="match status" value="1"/>
</dbReference>
<dbReference type="GO" id="GO:0003676">
    <property type="term" value="F:nucleic acid binding"/>
    <property type="evidence" value="ECO:0007669"/>
    <property type="project" value="InterPro"/>
</dbReference>
<keyword evidence="13" id="KW-1185">Reference proteome</keyword>
<dbReference type="InterPro" id="IPR011545">
    <property type="entry name" value="DEAD/DEAH_box_helicase_dom"/>
</dbReference>
<dbReference type="CDD" id="cd18787">
    <property type="entry name" value="SF2_C_DEAD"/>
    <property type="match status" value="1"/>
</dbReference>
<feature type="region of interest" description="Disordered" evidence="8">
    <location>
        <begin position="422"/>
        <end position="554"/>
    </location>
</feature>
<keyword evidence="3 7" id="KW-0347">Helicase</keyword>
<evidence type="ECO:0000256" key="1">
    <source>
        <dbReference type="ARBA" id="ARBA00022741"/>
    </source>
</evidence>
<evidence type="ECO:0000259" key="10">
    <source>
        <dbReference type="PROSITE" id="PS51194"/>
    </source>
</evidence>
<dbReference type="GO" id="GO:0016787">
    <property type="term" value="F:hydrolase activity"/>
    <property type="evidence" value="ECO:0007669"/>
    <property type="project" value="UniProtKB-KW"/>
</dbReference>
<protein>
    <submittedName>
        <fullName evidence="12">ATP-dependent RNA helicase RhlE</fullName>
        <ecNumber evidence="12">3.6.4.13</ecNumber>
    </submittedName>
</protein>
<evidence type="ECO:0000256" key="4">
    <source>
        <dbReference type="ARBA" id="ARBA00022840"/>
    </source>
</evidence>
<evidence type="ECO:0000313" key="12">
    <source>
        <dbReference type="EMBL" id="QDU30719.1"/>
    </source>
</evidence>
<feature type="compositionally biased region" description="Basic and acidic residues" evidence="8">
    <location>
        <begin position="81"/>
        <end position="93"/>
    </location>
</feature>
<dbReference type="PANTHER" id="PTHR47959">
    <property type="entry name" value="ATP-DEPENDENT RNA HELICASE RHLE-RELATED"/>
    <property type="match status" value="1"/>
</dbReference>
<keyword evidence="2 7" id="KW-0378">Hydrolase</keyword>
<evidence type="ECO:0000256" key="8">
    <source>
        <dbReference type="SAM" id="MobiDB-lite"/>
    </source>
</evidence>
<comment type="similarity">
    <text evidence="5 7">Belongs to the DEAD box helicase family.</text>
</comment>
<dbReference type="InterPro" id="IPR050079">
    <property type="entry name" value="DEAD_box_RNA_helicase"/>
</dbReference>
<proteinExistence type="inferred from homology"/>
<dbReference type="SMART" id="SM00487">
    <property type="entry name" value="DEXDc"/>
    <property type="match status" value="1"/>
</dbReference>
<dbReference type="InterPro" id="IPR000629">
    <property type="entry name" value="RNA-helicase_DEAD-box_CS"/>
</dbReference>
<feature type="region of interest" description="Disordered" evidence="8">
    <location>
        <begin position="63"/>
        <end position="94"/>
    </location>
</feature>
<dbReference type="GO" id="GO:0005524">
    <property type="term" value="F:ATP binding"/>
    <property type="evidence" value="ECO:0007669"/>
    <property type="project" value="UniProtKB-KW"/>
</dbReference>
<evidence type="ECO:0000313" key="13">
    <source>
        <dbReference type="Proteomes" id="UP000315017"/>
    </source>
</evidence>
<dbReference type="InterPro" id="IPR014014">
    <property type="entry name" value="RNA_helicase_DEAD_Q_motif"/>
</dbReference>
<dbReference type="SMART" id="SM00490">
    <property type="entry name" value="HELICc"/>
    <property type="match status" value="1"/>
</dbReference>
<evidence type="ECO:0000256" key="5">
    <source>
        <dbReference type="ARBA" id="ARBA00038437"/>
    </source>
</evidence>
<feature type="domain" description="Helicase ATP-binding" evidence="9">
    <location>
        <begin position="32"/>
        <end position="246"/>
    </location>
</feature>
<dbReference type="InterPro" id="IPR044742">
    <property type="entry name" value="DEAD/DEAH_RhlB"/>
</dbReference>
<feature type="domain" description="Helicase C-terminal" evidence="10">
    <location>
        <begin position="257"/>
        <end position="417"/>
    </location>
</feature>
<evidence type="ECO:0000256" key="6">
    <source>
        <dbReference type="PROSITE-ProRule" id="PRU00552"/>
    </source>
</evidence>
<dbReference type="RefSeq" id="WP_315851579.1">
    <property type="nucleotide sequence ID" value="NZ_CP036274.1"/>
</dbReference>
<dbReference type="PROSITE" id="PS51195">
    <property type="entry name" value="Q_MOTIF"/>
    <property type="match status" value="1"/>
</dbReference>
<dbReference type="InterPro" id="IPR014001">
    <property type="entry name" value="Helicase_ATP-bd"/>
</dbReference>
<feature type="short sequence motif" description="Q motif" evidence="6">
    <location>
        <begin position="1"/>
        <end position="29"/>
    </location>
</feature>
<dbReference type="PANTHER" id="PTHR47959:SF13">
    <property type="entry name" value="ATP-DEPENDENT RNA HELICASE RHLE"/>
    <property type="match status" value="1"/>
</dbReference>
<feature type="domain" description="DEAD-box RNA helicase Q" evidence="11">
    <location>
        <begin position="1"/>
        <end position="29"/>
    </location>
</feature>
<dbReference type="SUPFAM" id="SSF52540">
    <property type="entry name" value="P-loop containing nucleoside triphosphate hydrolases"/>
    <property type="match status" value="1"/>
</dbReference>
<dbReference type="Gene3D" id="3.40.50.300">
    <property type="entry name" value="P-loop containing nucleotide triphosphate hydrolases"/>
    <property type="match status" value="2"/>
</dbReference>
<dbReference type="InterPro" id="IPR001650">
    <property type="entry name" value="Helicase_C-like"/>
</dbReference>
<evidence type="ECO:0000259" key="9">
    <source>
        <dbReference type="PROSITE" id="PS51192"/>
    </source>
</evidence>
<feature type="compositionally biased region" description="Basic and acidic residues" evidence="8">
    <location>
        <begin position="477"/>
        <end position="516"/>
    </location>
</feature>
<evidence type="ECO:0000256" key="7">
    <source>
        <dbReference type="RuleBase" id="RU000492"/>
    </source>
</evidence>
<gene>
    <name evidence="12" type="primary">rhlE</name>
    <name evidence="12" type="ORF">ETAA8_58670</name>
</gene>
<name>A0A517YKH3_9BACT</name>
<dbReference type="AlphaFoldDB" id="A0A517YKH3"/>
<dbReference type="CDD" id="cd00268">
    <property type="entry name" value="DEADc"/>
    <property type="match status" value="1"/>
</dbReference>
<dbReference type="Proteomes" id="UP000315017">
    <property type="component" value="Chromosome"/>
</dbReference>
<dbReference type="InterPro" id="IPR027417">
    <property type="entry name" value="P-loop_NTPase"/>
</dbReference>
<dbReference type="PROSITE" id="PS00039">
    <property type="entry name" value="DEAD_ATP_HELICASE"/>
    <property type="match status" value="1"/>
</dbReference>
<dbReference type="GO" id="GO:0003724">
    <property type="term" value="F:RNA helicase activity"/>
    <property type="evidence" value="ECO:0007669"/>
    <property type="project" value="UniProtKB-EC"/>
</dbReference>
<accession>A0A517YKH3</accession>
<dbReference type="EMBL" id="CP036274">
    <property type="protein sequence ID" value="QDU30719.1"/>
    <property type="molecule type" value="Genomic_DNA"/>
</dbReference>
<reference evidence="12 13" key="1">
    <citation type="submission" date="2019-02" db="EMBL/GenBank/DDBJ databases">
        <title>Deep-cultivation of Planctomycetes and their phenomic and genomic characterization uncovers novel biology.</title>
        <authorList>
            <person name="Wiegand S."/>
            <person name="Jogler M."/>
            <person name="Boedeker C."/>
            <person name="Pinto D."/>
            <person name="Vollmers J."/>
            <person name="Rivas-Marin E."/>
            <person name="Kohn T."/>
            <person name="Peeters S.H."/>
            <person name="Heuer A."/>
            <person name="Rast P."/>
            <person name="Oberbeckmann S."/>
            <person name="Bunk B."/>
            <person name="Jeske O."/>
            <person name="Meyerdierks A."/>
            <person name="Storesund J.E."/>
            <person name="Kallscheuer N."/>
            <person name="Luecker S."/>
            <person name="Lage O.M."/>
            <person name="Pohl T."/>
            <person name="Merkel B.J."/>
            <person name="Hornburger P."/>
            <person name="Mueller R.-W."/>
            <person name="Bruemmer F."/>
            <person name="Labrenz M."/>
            <person name="Spormann A.M."/>
            <person name="Op den Camp H."/>
            <person name="Overmann J."/>
            <person name="Amann R."/>
            <person name="Jetten M.S.M."/>
            <person name="Mascher T."/>
            <person name="Medema M.H."/>
            <person name="Devos D.P."/>
            <person name="Kaster A.-K."/>
            <person name="Ovreas L."/>
            <person name="Rohde M."/>
            <person name="Galperin M.Y."/>
            <person name="Jogler C."/>
        </authorList>
    </citation>
    <scope>NUCLEOTIDE SEQUENCE [LARGE SCALE GENOMIC DNA]</scope>
    <source>
        <strain evidence="12 13">ETA_A8</strain>
    </source>
</reference>
<organism evidence="12 13">
    <name type="scientific">Anatilimnocola aggregata</name>
    <dbReference type="NCBI Taxonomy" id="2528021"/>
    <lineage>
        <taxon>Bacteria</taxon>
        <taxon>Pseudomonadati</taxon>
        <taxon>Planctomycetota</taxon>
        <taxon>Planctomycetia</taxon>
        <taxon>Pirellulales</taxon>
        <taxon>Pirellulaceae</taxon>
        <taxon>Anatilimnocola</taxon>
    </lineage>
</organism>